<comment type="subcellular location">
    <subcellularLocation>
        <location evidence="1">Vacuole membrane</location>
        <topology evidence="1">Multi-pass membrane protein</topology>
    </subcellularLocation>
</comment>
<reference evidence="8" key="1">
    <citation type="submission" date="2021-08" db="EMBL/GenBank/DDBJ databases">
        <title>WGS assembly of Ceratopteris richardii.</title>
        <authorList>
            <person name="Marchant D.B."/>
            <person name="Chen G."/>
            <person name="Jenkins J."/>
            <person name="Shu S."/>
            <person name="Leebens-Mack J."/>
            <person name="Grimwood J."/>
            <person name="Schmutz J."/>
            <person name="Soltis P."/>
            <person name="Soltis D."/>
            <person name="Chen Z.-H."/>
        </authorList>
    </citation>
    <scope>NUCLEOTIDE SEQUENCE</scope>
    <source>
        <strain evidence="8">Whitten #5841</strain>
        <tissue evidence="8">Leaf</tissue>
    </source>
</reference>
<evidence type="ECO:0000256" key="1">
    <source>
        <dbReference type="ARBA" id="ARBA00004128"/>
    </source>
</evidence>
<evidence type="ECO:0000256" key="6">
    <source>
        <dbReference type="SAM" id="Phobius"/>
    </source>
</evidence>
<accession>A0A8T2TIL7</accession>
<evidence type="ECO:0000313" key="8">
    <source>
        <dbReference type="EMBL" id="KAH7422472.1"/>
    </source>
</evidence>
<dbReference type="PANTHER" id="PTHR31142:SF22">
    <property type="entry name" value="TOBAMOVIRUS MULTIPLICATION PROTEIN 1-LIKE"/>
    <property type="match status" value="1"/>
</dbReference>
<evidence type="ECO:0000256" key="5">
    <source>
        <dbReference type="ARBA" id="ARBA00023136"/>
    </source>
</evidence>
<keyword evidence="3 6" id="KW-0812">Transmembrane</keyword>
<evidence type="ECO:0000313" key="9">
    <source>
        <dbReference type="Proteomes" id="UP000825935"/>
    </source>
</evidence>
<protein>
    <recommendedName>
        <fullName evidence="7">THH1/TOM1/TOM3 domain-containing protein</fullName>
    </recommendedName>
</protein>
<comment type="similarity">
    <text evidence="2">Belongs to the plant tobamovirus multiplication TOM1 protein family.</text>
</comment>
<evidence type="ECO:0000259" key="7">
    <source>
        <dbReference type="Pfam" id="PF06454"/>
    </source>
</evidence>
<feature type="domain" description="THH1/TOM1/TOM3" evidence="7">
    <location>
        <begin position="26"/>
        <end position="287"/>
    </location>
</feature>
<comment type="caution">
    <text evidence="8">The sequence shown here is derived from an EMBL/GenBank/DDBJ whole genome shotgun (WGS) entry which is preliminary data.</text>
</comment>
<dbReference type="Proteomes" id="UP000825935">
    <property type="component" value="Chromosome 12"/>
</dbReference>
<sequence>MDSITSSVIHADFQVLNILRDLWAINSSVLEASLFFTLCGAYSLVALFAVVQLIRIQLRASEYGWTTQKVFHFMNFIVNAARAFVFGFYSDVYSFKTQIFTVILLEFPGLLFFSTYTLLVLFWAEIYNQATSLPTENLRPGFLAINGAMYFIQIVIWLGECLSYNAVTRAIVKLFFAVVSCSAAFGFALYGGRLFRLIRSFHSESRGRRSKLLEIGLISSICFICFMVRTIVVAFSAFDEKVDLDVLNHPILNFLYFMIFEVLPSALVLFILRKLPPKRTSQYHPIR</sequence>
<evidence type="ECO:0000256" key="2">
    <source>
        <dbReference type="ARBA" id="ARBA00006779"/>
    </source>
</evidence>
<dbReference type="PANTHER" id="PTHR31142">
    <property type="entry name" value="TOBAMOVIRUS MULTIPLICATION PROTEIN 1-LIKE ISOFORM X1"/>
    <property type="match status" value="1"/>
</dbReference>
<feature type="transmembrane region" description="Helical" evidence="6">
    <location>
        <begin position="170"/>
        <end position="191"/>
    </location>
</feature>
<dbReference type="OMA" id="TICATCF"/>
<feature type="transmembrane region" description="Helical" evidence="6">
    <location>
        <begin position="250"/>
        <end position="272"/>
    </location>
</feature>
<feature type="transmembrane region" description="Helical" evidence="6">
    <location>
        <begin position="140"/>
        <end position="158"/>
    </location>
</feature>
<feature type="transmembrane region" description="Helical" evidence="6">
    <location>
        <begin position="109"/>
        <end position="128"/>
    </location>
</feature>
<dbReference type="InterPro" id="IPR040226">
    <property type="entry name" value="THH1/TOM1/TOM3"/>
</dbReference>
<feature type="transmembrane region" description="Helical" evidence="6">
    <location>
        <begin position="212"/>
        <end position="238"/>
    </location>
</feature>
<dbReference type="OrthoDB" id="19798at2759"/>
<dbReference type="InterPro" id="IPR009457">
    <property type="entry name" value="THH1/TOM1/TOM3_dom"/>
</dbReference>
<feature type="transmembrane region" description="Helical" evidence="6">
    <location>
        <begin position="70"/>
        <end position="89"/>
    </location>
</feature>
<dbReference type="AlphaFoldDB" id="A0A8T2TIL7"/>
<evidence type="ECO:0000256" key="4">
    <source>
        <dbReference type="ARBA" id="ARBA00022989"/>
    </source>
</evidence>
<gene>
    <name evidence="8" type="ORF">KP509_12G010400</name>
</gene>
<keyword evidence="5 6" id="KW-0472">Membrane</keyword>
<name>A0A8T2TIL7_CERRI</name>
<feature type="transmembrane region" description="Helical" evidence="6">
    <location>
        <begin position="34"/>
        <end position="58"/>
    </location>
</feature>
<dbReference type="EMBL" id="CM035417">
    <property type="protein sequence ID" value="KAH7422472.1"/>
    <property type="molecule type" value="Genomic_DNA"/>
</dbReference>
<evidence type="ECO:0000256" key="3">
    <source>
        <dbReference type="ARBA" id="ARBA00022692"/>
    </source>
</evidence>
<proteinExistence type="inferred from homology"/>
<organism evidence="8 9">
    <name type="scientific">Ceratopteris richardii</name>
    <name type="common">Triangle waterfern</name>
    <dbReference type="NCBI Taxonomy" id="49495"/>
    <lineage>
        <taxon>Eukaryota</taxon>
        <taxon>Viridiplantae</taxon>
        <taxon>Streptophyta</taxon>
        <taxon>Embryophyta</taxon>
        <taxon>Tracheophyta</taxon>
        <taxon>Polypodiopsida</taxon>
        <taxon>Polypodiidae</taxon>
        <taxon>Polypodiales</taxon>
        <taxon>Pteridineae</taxon>
        <taxon>Pteridaceae</taxon>
        <taxon>Parkerioideae</taxon>
        <taxon>Ceratopteris</taxon>
    </lineage>
</organism>
<keyword evidence="9" id="KW-1185">Reference proteome</keyword>
<keyword evidence="4 6" id="KW-1133">Transmembrane helix</keyword>
<dbReference type="GO" id="GO:0005774">
    <property type="term" value="C:vacuolar membrane"/>
    <property type="evidence" value="ECO:0007669"/>
    <property type="project" value="UniProtKB-SubCell"/>
</dbReference>
<dbReference type="Pfam" id="PF06454">
    <property type="entry name" value="THH1_TOM1-3_dom"/>
    <property type="match status" value="1"/>
</dbReference>